<evidence type="ECO:0000313" key="4">
    <source>
        <dbReference type="WBParaSite" id="L893_g15864.t1"/>
    </source>
</evidence>
<dbReference type="Proteomes" id="UP000095287">
    <property type="component" value="Unplaced"/>
</dbReference>
<proteinExistence type="predicted"/>
<protein>
    <submittedName>
        <fullName evidence="4">Secreted protein</fullName>
    </submittedName>
</protein>
<reference evidence="4" key="1">
    <citation type="submission" date="2016-11" db="UniProtKB">
        <authorList>
            <consortium name="WormBaseParasite"/>
        </authorList>
    </citation>
    <scope>IDENTIFICATION</scope>
</reference>
<evidence type="ECO:0000256" key="2">
    <source>
        <dbReference type="SAM" id="SignalP"/>
    </source>
</evidence>
<sequence>MTKQKTFPMTVFALLGMKSTLSTSNVSPGIQKEWYPRDDVVPTPPARRSSWTHQRWNGLQQQDPEFRCLIEFNVLLQPTWKPAMTKQCMWRASETLESQHRHRPTRPRDR</sequence>
<evidence type="ECO:0000313" key="3">
    <source>
        <dbReference type="Proteomes" id="UP000095287"/>
    </source>
</evidence>
<keyword evidence="3" id="KW-1185">Reference proteome</keyword>
<dbReference type="AlphaFoldDB" id="A0A1I7YFH7"/>
<dbReference type="WBParaSite" id="L893_g15864.t1">
    <property type="protein sequence ID" value="L893_g15864.t1"/>
    <property type="gene ID" value="L893_g15864"/>
</dbReference>
<evidence type="ECO:0000256" key="1">
    <source>
        <dbReference type="SAM" id="MobiDB-lite"/>
    </source>
</evidence>
<feature type="region of interest" description="Disordered" evidence="1">
    <location>
        <begin position="35"/>
        <end position="56"/>
    </location>
</feature>
<name>A0A1I7YFH7_9BILA</name>
<feature type="signal peptide" evidence="2">
    <location>
        <begin position="1"/>
        <end position="23"/>
    </location>
</feature>
<organism evidence="3 4">
    <name type="scientific">Steinernema glaseri</name>
    <dbReference type="NCBI Taxonomy" id="37863"/>
    <lineage>
        <taxon>Eukaryota</taxon>
        <taxon>Metazoa</taxon>
        <taxon>Ecdysozoa</taxon>
        <taxon>Nematoda</taxon>
        <taxon>Chromadorea</taxon>
        <taxon>Rhabditida</taxon>
        <taxon>Tylenchina</taxon>
        <taxon>Panagrolaimomorpha</taxon>
        <taxon>Strongyloidoidea</taxon>
        <taxon>Steinernematidae</taxon>
        <taxon>Steinernema</taxon>
    </lineage>
</organism>
<feature type="chain" id="PRO_5009312175" evidence="2">
    <location>
        <begin position="24"/>
        <end position="110"/>
    </location>
</feature>
<keyword evidence="2" id="KW-0732">Signal</keyword>
<accession>A0A1I7YFH7</accession>